<reference evidence="15" key="2">
    <citation type="submission" date="2025-08" db="UniProtKB">
        <authorList>
            <consortium name="Ensembl"/>
        </authorList>
    </citation>
    <scope>IDENTIFICATION</scope>
</reference>
<dbReference type="FunFam" id="3.40.1000.30:FF:000002">
    <property type="entry name" value="Proteasome inhibitor PI31 subunit"/>
    <property type="match status" value="1"/>
</dbReference>
<dbReference type="InterPro" id="IPR021625">
    <property type="entry name" value="PI31_Prot_N"/>
</dbReference>
<comment type="subcellular location">
    <subcellularLocation>
        <location evidence="2">Cytoplasm</location>
    </subcellularLocation>
    <subcellularLocation>
        <location evidence="1">Endoplasmic reticulum</location>
    </subcellularLocation>
</comment>
<evidence type="ECO:0000256" key="1">
    <source>
        <dbReference type="ARBA" id="ARBA00004240"/>
    </source>
</evidence>
<evidence type="ECO:0000256" key="9">
    <source>
        <dbReference type="ARBA" id="ARBA00022942"/>
    </source>
</evidence>
<reference evidence="15" key="1">
    <citation type="submission" date="2018-09" db="EMBL/GenBank/DDBJ databases">
        <title>Common duck and Muscovy duck high density SNP chip.</title>
        <authorList>
            <person name="Vignal A."/>
            <person name="Thebault N."/>
            <person name="Warren W.C."/>
        </authorList>
    </citation>
    <scope>NUCLEOTIDE SEQUENCE [LARGE SCALE GENOMIC DNA]</scope>
</reference>
<dbReference type="InterPro" id="IPR045128">
    <property type="entry name" value="PI31-like"/>
</dbReference>
<dbReference type="Pfam" id="PF08577">
    <property type="entry name" value="PI31_Prot_C"/>
    <property type="match status" value="1"/>
</dbReference>
<dbReference type="Proteomes" id="UP000694556">
    <property type="component" value="Chromosome 21"/>
</dbReference>
<evidence type="ECO:0000256" key="3">
    <source>
        <dbReference type="ARBA" id="ARBA00006405"/>
    </source>
</evidence>
<keyword evidence="16" id="KW-1185">Reference proteome</keyword>
<keyword evidence="6" id="KW-0963">Cytoplasm</keyword>
<feature type="region of interest" description="Disordered" evidence="12">
    <location>
        <begin position="379"/>
        <end position="402"/>
    </location>
</feature>
<dbReference type="Ensembl" id="ENSCMMT00000019252.1">
    <property type="protein sequence ID" value="ENSCMMP00000017508.1"/>
    <property type="gene ID" value="ENSCMMG00000011140.1"/>
</dbReference>
<dbReference type="Pfam" id="PF11566">
    <property type="entry name" value="PI31_Prot_N"/>
    <property type="match status" value="1"/>
</dbReference>
<dbReference type="GO" id="GO:0000502">
    <property type="term" value="C:proteasome complex"/>
    <property type="evidence" value="ECO:0007669"/>
    <property type="project" value="UniProtKB-KW"/>
</dbReference>
<evidence type="ECO:0000256" key="4">
    <source>
        <dbReference type="ARBA" id="ARBA00015575"/>
    </source>
</evidence>
<keyword evidence="8" id="KW-0256">Endoplasmic reticulum</keyword>
<evidence type="ECO:0000256" key="10">
    <source>
        <dbReference type="ARBA" id="ARBA00022990"/>
    </source>
</evidence>
<protein>
    <recommendedName>
        <fullName evidence="4">Proteasome inhibitor PI31 subunit</fullName>
    </recommendedName>
</protein>
<evidence type="ECO:0000256" key="5">
    <source>
        <dbReference type="ARBA" id="ARBA00022481"/>
    </source>
</evidence>
<feature type="domain" description="PI31 proteasome regulator N-terminal" evidence="14">
    <location>
        <begin position="13"/>
        <end position="148"/>
    </location>
</feature>
<feature type="region of interest" description="Disordered" evidence="12">
    <location>
        <begin position="540"/>
        <end position="563"/>
    </location>
</feature>
<comment type="similarity">
    <text evidence="3">Belongs to the proteasome inhibitor PI31 family.</text>
</comment>
<proteinExistence type="inferred from homology"/>
<dbReference type="GO" id="GO:0004866">
    <property type="term" value="F:endopeptidase inhibitor activity"/>
    <property type="evidence" value="ECO:0007669"/>
    <property type="project" value="InterPro"/>
</dbReference>
<dbReference type="GO" id="GO:0005783">
    <property type="term" value="C:endoplasmic reticulum"/>
    <property type="evidence" value="ECO:0007669"/>
    <property type="project" value="UniProtKB-SubCell"/>
</dbReference>
<evidence type="ECO:0000259" key="13">
    <source>
        <dbReference type="Pfam" id="PF08577"/>
    </source>
</evidence>
<evidence type="ECO:0000313" key="15">
    <source>
        <dbReference type="Ensembl" id="ENSCMMP00000017508.1"/>
    </source>
</evidence>
<keyword evidence="5" id="KW-0488">Methylation</keyword>
<dbReference type="Gene3D" id="3.40.1000.30">
    <property type="match status" value="1"/>
</dbReference>
<evidence type="ECO:0000259" key="14">
    <source>
        <dbReference type="Pfam" id="PF11566"/>
    </source>
</evidence>
<dbReference type="GO" id="GO:0043161">
    <property type="term" value="P:proteasome-mediated ubiquitin-dependent protein catabolic process"/>
    <property type="evidence" value="ECO:0007669"/>
    <property type="project" value="InterPro"/>
</dbReference>
<accession>A0A8C3GL52</accession>
<evidence type="ECO:0000256" key="11">
    <source>
        <dbReference type="ARBA" id="ARBA00024805"/>
    </source>
</evidence>
<keyword evidence="9" id="KW-0647">Proteasome</keyword>
<dbReference type="PANTHER" id="PTHR13266:SF1">
    <property type="entry name" value="PROTEASOME INHIBITOR PI31 SUBUNIT"/>
    <property type="match status" value="1"/>
</dbReference>
<evidence type="ECO:0000256" key="8">
    <source>
        <dbReference type="ARBA" id="ARBA00022824"/>
    </source>
</evidence>
<feature type="region of interest" description="Disordered" evidence="12">
    <location>
        <begin position="141"/>
        <end position="184"/>
    </location>
</feature>
<evidence type="ECO:0000313" key="16">
    <source>
        <dbReference type="Proteomes" id="UP000694556"/>
    </source>
</evidence>
<reference evidence="15" key="3">
    <citation type="submission" date="2025-09" db="UniProtKB">
        <authorList>
            <consortium name="Ensembl"/>
        </authorList>
    </citation>
    <scope>IDENTIFICATION</scope>
</reference>
<keyword evidence="7" id="KW-0597">Phosphoprotein</keyword>
<name>A0A8C3GL52_CAIMO</name>
<comment type="function">
    <text evidence="11">Plays an important role in control of proteasome function. Inhibits the hydrolysis of protein and peptide substrates by the 20S proteasome. Also inhibits the activation of the proteasome by the proteasome regulatory proteins PA700 and PA28.</text>
</comment>
<evidence type="ECO:0000256" key="12">
    <source>
        <dbReference type="SAM" id="MobiDB-lite"/>
    </source>
</evidence>
<dbReference type="AlphaFoldDB" id="A0A8C3GL52"/>
<organism evidence="15 16">
    <name type="scientific">Cairina moschata</name>
    <name type="common">Muscovy duck</name>
    <dbReference type="NCBI Taxonomy" id="8855"/>
    <lineage>
        <taxon>Eukaryota</taxon>
        <taxon>Metazoa</taxon>
        <taxon>Chordata</taxon>
        <taxon>Craniata</taxon>
        <taxon>Vertebrata</taxon>
        <taxon>Euteleostomi</taxon>
        <taxon>Archelosauria</taxon>
        <taxon>Archosauria</taxon>
        <taxon>Dinosauria</taxon>
        <taxon>Saurischia</taxon>
        <taxon>Theropoda</taxon>
        <taxon>Coelurosauria</taxon>
        <taxon>Aves</taxon>
        <taxon>Neognathae</taxon>
        <taxon>Galloanserae</taxon>
        <taxon>Anseriformes</taxon>
        <taxon>Anatidae</taxon>
        <taxon>Anatinae</taxon>
        <taxon>Cairina</taxon>
    </lineage>
</organism>
<sequence>MAGLEALYASARAAVSRPQDALLCGLHWELVRHGYRCLGAGEQPRPDERKSELLPAGWEANKEVYTLRYKSTDDARELLLKAIMVEDSMIVNVMDRTSQKVADVTLAVADYINPEHLDDFHKVYKNMEELRAKISSGIIAPLGGPAEKEKEPKAEKEDPVLPKDYDPLMAPPRHPAGTRAPSWPRPVNPFAVGGEDLDPFGGRSGGMIVDPLRSGFRQPGIDPSTGLPSRLPPGAVPPGARFDPFGPVGAGRGRPAPCSQGQGGTRVFVSPPPQGMVWGHPPHTMVPTGPAWGIGEPRRCFGICVTACTDHDLFLFSFCLRDIFIIKVKSPALALRSSRSLCLGGHCVTSWGGMGWAGGHNGPAMGGEASSSTLRRGAWGQGARCQGPGHHEEGAALHVAPPPPTSLGALQPQLGVGWFCAGGELLPWGLSPLRDWGWWCPAWNRGCHAVLEAQAARGRLHRQSLAPEAAAVGFGVTHAPTVCYGVWSTSGAACRHSWPPWPWFGVHDHLVPRAGSTWRKQRLSTGHSFVGICLLLAAGGTGGRGSRTDPCEQTSRAFSERGR</sequence>
<feature type="compositionally biased region" description="Basic and acidic residues" evidence="12">
    <location>
        <begin position="146"/>
        <end position="166"/>
    </location>
</feature>
<evidence type="ECO:0000256" key="7">
    <source>
        <dbReference type="ARBA" id="ARBA00022553"/>
    </source>
</evidence>
<feature type="domain" description="PI31 proteasome regulator C-terminal" evidence="13">
    <location>
        <begin position="174"/>
        <end position="247"/>
    </location>
</feature>
<dbReference type="InterPro" id="IPR013886">
    <property type="entry name" value="PI31_Prot_C"/>
</dbReference>
<keyword evidence="10" id="KW-0007">Acetylation</keyword>
<evidence type="ECO:0000256" key="2">
    <source>
        <dbReference type="ARBA" id="ARBA00004496"/>
    </source>
</evidence>
<evidence type="ECO:0000256" key="6">
    <source>
        <dbReference type="ARBA" id="ARBA00022490"/>
    </source>
</evidence>
<dbReference type="GO" id="GO:0070628">
    <property type="term" value="F:proteasome binding"/>
    <property type="evidence" value="ECO:0007669"/>
    <property type="project" value="InterPro"/>
</dbReference>
<dbReference type="PANTHER" id="PTHR13266">
    <property type="entry name" value="PROTEASOME INHIBITOR"/>
    <property type="match status" value="1"/>
</dbReference>